<dbReference type="Proteomes" id="UP000255061">
    <property type="component" value="Unassembled WGS sequence"/>
</dbReference>
<name>A0A380BYC9_9GAMM</name>
<evidence type="ECO:0000313" key="1">
    <source>
        <dbReference type="EMBL" id="SUJ08382.1"/>
    </source>
</evidence>
<gene>
    <name evidence="1" type="ORF">NCTC10736_03934</name>
</gene>
<accession>A0A380BYC9</accession>
<reference evidence="1 2" key="1">
    <citation type="submission" date="2018-06" db="EMBL/GenBank/DDBJ databases">
        <authorList>
            <consortium name="Pathogen Informatics"/>
            <person name="Doyle S."/>
        </authorList>
    </citation>
    <scope>NUCLEOTIDE SEQUENCE [LARGE SCALE GENOMIC DNA]</scope>
    <source>
        <strain evidence="1 2">NCTC10736</strain>
    </source>
</reference>
<dbReference type="RefSeq" id="WP_115407257.1">
    <property type="nucleotide sequence ID" value="NZ_UGYV01000004.1"/>
</dbReference>
<organism evidence="1 2">
    <name type="scientific">Shewanella morhuae</name>
    <dbReference type="NCBI Taxonomy" id="365591"/>
    <lineage>
        <taxon>Bacteria</taxon>
        <taxon>Pseudomonadati</taxon>
        <taxon>Pseudomonadota</taxon>
        <taxon>Gammaproteobacteria</taxon>
        <taxon>Alteromonadales</taxon>
        <taxon>Shewanellaceae</taxon>
        <taxon>Shewanella</taxon>
    </lineage>
</organism>
<proteinExistence type="predicted"/>
<sequence length="131" mass="14889">MTPIIFIKLYYGRTPDMPEPQIIESLAGFVDEAEKAITSAKELGYIGVSVGLSLETALNLVEAAKRFQEPTFLGFPKRLVEAFIENEAEAELPAEVVKSYRDYMTAEHVGWETKEEFFFDEAFDVQKQTNR</sequence>
<dbReference type="AlphaFoldDB" id="A0A380BYC9"/>
<dbReference type="EMBL" id="UGYV01000004">
    <property type="protein sequence ID" value="SUJ08382.1"/>
    <property type="molecule type" value="Genomic_DNA"/>
</dbReference>
<protein>
    <submittedName>
        <fullName evidence="1">Uncharacterized protein</fullName>
    </submittedName>
</protein>
<evidence type="ECO:0000313" key="2">
    <source>
        <dbReference type="Proteomes" id="UP000255061"/>
    </source>
</evidence>